<organism evidence="2 3">
    <name type="scientific">Saltatorellus ferox</name>
    <dbReference type="NCBI Taxonomy" id="2528018"/>
    <lineage>
        <taxon>Bacteria</taxon>
        <taxon>Pseudomonadati</taxon>
        <taxon>Planctomycetota</taxon>
        <taxon>Planctomycetia</taxon>
        <taxon>Planctomycetia incertae sedis</taxon>
        <taxon>Saltatorellus</taxon>
    </lineage>
</organism>
<evidence type="ECO:0000256" key="1">
    <source>
        <dbReference type="SAM" id="MobiDB-lite"/>
    </source>
</evidence>
<protein>
    <submittedName>
        <fullName evidence="2">Uncharacterized protein</fullName>
    </submittedName>
</protein>
<dbReference type="Proteomes" id="UP000320390">
    <property type="component" value="Chromosome"/>
</dbReference>
<evidence type="ECO:0000313" key="3">
    <source>
        <dbReference type="Proteomes" id="UP000320390"/>
    </source>
</evidence>
<dbReference type="RefSeq" id="WP_145203106.1">
    <property type="nucleotide sequence ID" value="NZ_CP036434.1"/>
</dbReference>
<feature type="compositionally biased region" description="Basic and acidic residues" evidence="1">
    <location>
        <begin position="216"/>
        <end position="231"/>
    </location>
</feature>
<dbReference type="EMBL" id="CP036434">
    <property type="protein sequence ID" value="QDV09173.1"/>
    <property type="molecule type" value="Genomic_DNA"/>
</dbReference>
<keyword evidence="3" id="KW-1185">Reference proteome</keyword>
<proteinExistence type="predicted"/>
<dbReference type="AlphaFoldDB" id="A0A518EYL4"/>
<name>A0A518EYL4_9BACT</name>
<feature type="region of interest" description="Disordered" evidence="1">
    <location>
        <begin position="211"/>
        <end position="252"/>
    </location>
</feature>
<reference evidence="2 3" key="1">
    <citation type="submission" date="2019-02" db="EMBL/GenBank/DDBJ databases">
        <title>Deep-cultivation of Planctomycetes and their phenomic and genomic characterization uncovers novel biology.</title>
        <authorList>
            <person name="Wiegand S."/>
            <person name="Jogler M."/>
            <person name="Boedeker C."/>
            <person name="Pinto D."/>
            <person name="Vollmers J."/>
            <person name="Rivas-Marin E."/>
            <person name="Kohn T."/>
            <person name="Peeters S.H."/>
            <person name="Heuer A."/>
            <person name="Rast P."/>
            <person name="Oberbeckmann S."/>
            <person name="Bunk B."/>
            <person name="Jeske O."/>
            <person name="Meyerdierks A."/>
            <person name="Storesund J.E."/>
            <person name="Kallscheuer N."/>
            <person name="Luecker S."/>
            <person name="Lage O.M."/>
            <person name="Pohl T."/>
            <person name="Merkel B.J."/>
            <person name="Hornburger P."/>
            <person name="Mueller R.-W."/>
            <person name="Bruemmer F."/>
            <person name="Labrenz M."/>
            <person name="Spormann A.M."/>
            <person name="Op den Camp H."/>
            <person name="Overmann J."/>
            <person name="Amann R."/>
            <person name="Jetten M.S.M."/>
            <person name="Mascher T."/>
            <person name="Medema M.H."/>
            <person name="Devos D.P."/>
            <person name="Kaster A.-K."/>
            <person name="Ovreas L."/>
            <person name="Rohde M."/>
            <person name="Galperin M.Y."/>
            <person name="Jogler C."/>
        </authorList>
    </citation>
    <scope>NUCLEOTIDE SEQUENCE [LARGE SCALE GENOMIC DNA]</scope>
    <source>
        <strain evidence="2 3">Poly30</strain>
    </source>
</reference>
<dbReference type="OrthoDB" id="284364at2"/>
<evidence type="ECO:0000313" key="2">
    <source>
        <dbReference type="EMBL" id="QDV09173.1"/>
    </source>
</evidence>
<gene>
    <name evidence="2" type="ORF">Poly30_47300</name>
</gene>
<accession>A0A518EYL4</accession>
<sequence length="252" mass="27503">MAASRNYVCVRPQTYENEAESGLLKSLFRSRSGELENTVFCVLASDGKTKLCRSGRSPAQVFDGADALAQFLDEQFQPYHSKARAIERLPLIDEFALALNVASCDGVPLVILRAESEKDLAAMEKRMAELAWSEACAGQQHYFAFTGSLPKPGTSGSGFAKVGEKPVSIDFDCEYGITALDPGPFGLEPKTLAHARADTDVETLTRVLGEAQLAHDPTETSRRQHGREARRQGITWESELPATDGPRGRSPR</sequence>